<evidence type="ECO:0000256" key="13">
    <source>
        <dbReference type="ARBA" id="ARBA00033450"/>
    </source>
</evidence>
<comment type="caution">
    <text evidence="20">The sequence shown here is derived from an EMBL/GenBank/DDBJ whole genome shotgun (WGS) entry which is preliminary data.</text>
</comment>
<dbReference type="SUPFAM" id="SSF63411">
    <property type="entry name" value="LuxS/MPP-like metallohydrolase"/>
    <property type="match status" value="4"/>
</dbReference>
<evidence type="ECO:0000256" key="8">
    <source>
        <dbReference type="ARBA" id="ARBA00022801"/>
    </source>
</evidence>
<keyword evidence="10" id="KW-0482">Metalloprotease</keyword>
<dbReference type="Proteomes" id="UP000619761">
    <property type="component" value="Unassembled WGS sequence"/>
</dbReference>
<accession>A0ABQ3B635</accession>
<evidence type="ECO:0000259" key="16">
    <source>
        <dbReference type="Pfam" id="PF00675"/>
    </source>
</evidence>
<dbReference type="InterPro" id="IPR007863">
    <property type="entry name" value="Peptidase_M16_C"/>
</dbReference>
<evidence type="ECO:0000256" key="4">
    <source>
        <dbReference type="ARBA" id="ARBA00012449"/>
    </source>
</evidence>
<evidence type="ECO:0000256" key="1">
    <source>
        <dbReference type="ARBA" id="ARBA00001947"/>
    </source>
</evidence>
<feature type="domain" description="Peptidase M16 N-terminal" evidence="16">
    <location>
        <begin position="67"/>
        <end position="189"/>
    </location>
</feature>
<proteinExistence type="inferred from homology"/>
<evidence type="ECO:0000259" key="18">
    <source>
        <dbReference type="Pfam" id="PF16187"/>
    </source>
</evidence>
<evidence type="ECO:0000256" key="11">
    <source>
        <dbReference type="ARBA" id="ARBA00029597"/>
    </source>
</evidence>
<sequence length="953" mass="107303">MKISKLHWLSALALSGALLTACQHEPAKKAVPTVSPAAAAINNAVIQKSPNDDRTYAAVVLANNLQVVLVSDPGLVNSAASLAVGVGSAQDPQEHQGLAHYLEHMLFLGTKKFPEPDGFMKFTQANGGMTNAFTAFDKTNFLFQVNSNKFDEALDRFSDYFKSPTFDPHYSDKERAAVNNEWSMQKQQDGWIMNRVDAITGNPQSPRAKFNIGNLETLVDAPNSKLNEAMKNFYQQYYSSNIMRLTLVGKQSIPELKMLAEKYFADIPNKNVVRPEVTIPGLTDAEKSKNIYYKPNKDFKALYVDFPVKSNKDQWRLKPNEYVRNLLTTEEAGTLCEQLRKKGLAVNTTAYFASEAYGADGYMRVQVELSDLGLKHQDEVIAAIFSYIDLVKREGLNENYFRELQAMRSKDFLNAGKPNPLQQAVQLTTLQFDIPVENLLNAGFVYERYDEKAIKDVLDQLDTQKVRIWHVSQQEKVSKPISYFDGNYDIQNIPPEKYAQLAVLAKKYTFNLPPLNNLFTDKPAPIVESKYLRPHEVVSSAGIEAFLQHAEFYREDKGQISLEINSGLGIKNAKNVVLASLLSEIYKKQNTSLMDRAHNASLGIFLSTGGPGSQSIYVSGYTTKHSVLIEELLKNFAKLEFVQSEFDEALVSYKQGLANKDKDHVYRQLFGHLGRLTNKVQWRDSEYLAAAEKITLKDVIAYYNGVKRDPLIRILAVGNYSEEAVKQMAASATKILPGKRLPKDRIISQYTTPSSGKVIELKESVNLADNGLMLGWFRDKKSDDEQAQLVILNAFLDKAFFAQLRTQDQLGYVVQSMPYAVDEVPGYVMMVQSSNTDLVKIKARIDKFRQDYLAELKAIDPAAIEATKKATIENIMQKPTDFYKEAGLYVGEFWHAKYAFDARDRHLTALKMVTKEDLIKIYEDMLMNDKSSGILLQTRGTNFKDSPFVATTP</sequence>
<dbReference type="RefSeq" id="WP_189418626.1">
    <property type="nucleotide sequence ID" value="NZ_BMYZ01000002.1"/>
</dbReference>
<dbReference type="Gene3D" id="3.30.830.10">
    <property type="entry name" value="Metalloenzyme, LuxS/M16 peptidase-like"/>
    <property type="match status" value="4"/>
</dbReference>
<evidence type="ECO:0000256" key="7">
    <source>
        <dbReference type="ARBA" id="ARBA00022723"/>
    </source>
</evidence>
<evidence type="ECO:0000259" key="19">
    <source>
        <dbReference type="Pfam" id="PF22456"/>
    </source>
</evidence>
<evidence type="ECO:0000259" key="17">
    <source>
        <dbReference type="Pfam" id="PF05193"/>
    </source>
</evidence>
<organism evidence="20 21">
    <name type="scientific">Cellvibrio zantedeschiae</name>
    <dbReference type="NCBI Taxonomy" id="1237077"/>
    <lineage>
        <taxon>Bacteria</taxon>
        <taxon>Pseudomonadati</taxon>
        <taxon>Pseudomonadota</taxon>
        <taxon>Gammaproteobacteria</taxon>
        <taxon>Cellvibrionales</taxon>
        <taxon>Cellvibrionaceae</taxon>
        <taxon>Cellvibrio</taxon>
    </lineage>
</organism>
<evidence type="ECO:0000256" key="6">
    <source>
        <dbReference type="ARBA" id="ARBA00022670"/>
    </source>
</evidence>
<dbReference type="InterPro" id="IPR011765">
    <property type="entry name" value="Pept_M16_N"/>
</dbReference>
<dbReference type="Pfam" id="PF22456">
    <property type="entry name" value="PqqF-like_C_4"/>
    <property type="match status" value="1"/>
</dbReference>
<evidence type="ECO:0000256" key="15">
    <source>
        <dbReference type="SAM" id="SignalP"/>
    </source>
</evidence>
<dbReference type="EMBL" id="BMYZ01000002">
    <property type="protein sequence ID" value="GGY77325.1"/>
    <property type="molecule type" value="Genomic_DNA"/>
</dbReference>
<dbReference type="Pfam" id="PF00675">
    <property type="entry name" value="Peptidase_M16"/>
    <property type="match status" value="1"/>
</dbReference>
<dbReference type="InterPro" id="IPR050626">
    <property type="entry name" value="Peptidase_M16"/>
</dbReference>
<dbReference type="Pfam" id="PF05193">
    <property type="entry name" value="Peptidase_M16_C"/>
    <property type="match status" value="1"/>
</dbReference>
<evidence type="ECO:0000313" key="21">
    <source>
        <dbReference type="Proteomes" id="UP000619761"/>
    </source>
</evidence>
<comment type="function">
    <text evidence="2">Endopeptidase that degrades small peptides of less than 7 kDa, such as glucagon and insulin.</text>
</comment>
<evidence type="ECO:0000256" key="10">
    <source>
        <dbReference type="ARBA" id="ARBA00023049"/>
    </source>
</evidence>
<evidence type="ECO:0000256" key="3">
    <source>
        <dbReference type="ARBA" id="ARBA00007261"/>
    </source>
</evidence>
<evidence type="ECO:0000256" key="14">
    <source>
        <dbReference type="RuleBase" id="RU004447"/>
    </source>
</evidence>
<dbReference type="Pfam" id="PF16187">
    <property type="entry name" value="Peptidase_M16_M"/>
    <property type="match status" value="1"/>
</dbReference>
<evidence type="ECO:0000256" key="9">
    <source>
        <dbReference type="ARBA" id="ARBA00022833"/>
    </source>
</evidence>
<keyword evidence="6" id="KW-0645">Protease</keyword>
<dbReference type="InterPro" id="IPR001431">
    <property type="entry name" value="Pept_M16_Zn_BS"/>
</dbReference>
<feature type="signal peptide" evidence="15">
    <location>
        <begin position="1"/>
        <end position="20"/>
    </location>
</feature>
<gene>
    <name evidence="20" type="ORF">GCM10011613_22320</name>
</gene>
<feature type="domain" description="Peptidase M16 middle/third" evidence="18">
    <location>
        <begin position="416"/>
        <end position="690"/>
    </location>
</feature>
<evidence type="ECO:0000256" key="2">
    <source>
        <dbReference type="ARBA" id="ARBA00002184"/>
    </source>
</evidence>
<dbReference type="PANTHER" id="PTHR43690">
    <property type="entry name" value="NARDILYSIN"/>
    <property type="match status" value="1"/>
</dbReference>
<evidence type="ECO:0000256" key="5">
    <source>
        <dbReference type="ARBA" id="ARBA00017565"/>
    </source>
</evidence>
<dbReference type="InterPro" id="IPR011249">
    <property type="entry name" value="Metalloenz_LuxS/M16"/>
</dbReference>
<comment type="similarity">
    <text evidence="3 14">Belongs to the peptidase M16 family.</text>
</comment>
<keyword evidence="21" id="KW-1185">Reference proteome</keyword>
<feature type="domain" description="Coenzyme PQQ synthesis protein F-like C-terminal lobe" evidence="19">
    <location>
        <begin position="792"/>
        <end position="887"/>
    </location>
</feature>
<comment type="cofactor">
    <cofactor evidence="1">
        <name>Zn(2+)</name>
        <dbReference type="ChEBI" id="CHEBI:29105"/>
    </cofactor>
</comment>
<feature type="chain" id="PRO_5045913007" description="Protease 3" evidence="15">
    <location>
        <begin position="21"/>
        <end position="953"/>
    </location>
</feature>
<dbReference type="EC" id="3.4.24.55" evidence="4"/>
<name>A0ABQ3B635_9GAMM</name>
<dbReference type="PROSITE" id="PS51257">
    <property type="entry name" value="PROKAR_LIPOPROTEIN"/>
    <property type="match status" value="1"/>
</dbReference>
<keyword evidence="9" id="KW-0862">Zinc</keyword>
<evidence type="ECO:0000313" key="20">
    <source>
        <dbReference type="EMBL" id="GGY77325.1"/>
    </source>
</evidence>
<evidence type="ECO:0000256" key="12">
    <source>
        <dbReference type="ARBA" id="ARBA00031184"/>
    </source>
</evidence>
<dbReference type="PROSITE" id="PS00143">
    <property type="entry name" value="INSULINASE"/>
    <property type="match status" value="1"/>
</dbReference>
<dbReference type="PANTHER" id="PTHR43690:SF18">
    <property type="entry name" value="INSULIN-DEGRADING ENZYME-RELATED"/>
    <property type="match status" value="1"/>
</dbReference>
<keyword evidence="7" id="KW-0479">Metal-binding</keyword>
<reference evidence="21" key="1">
    <citation type="journal article" date="2019" name="Int. J. Syst. Evol. Microbiol.">
        <title>The Global Catalogue of Microorganisms (GCM) 10K type strain sequencing project: providing services to taxonomists for standard genome sequencing and annotation.</title>
        <authorList>
            <consortium name="The Broad Institute Genomics Platform"/>
            <consortium name="The Broad Institute Genome Sequencing Center for Infectious Disease"/>
            <person name="Wu L."/>
            <person name="Ma J."/>
        </authorList>
    </citation>
    <scope>NUCLEOTIDE SEQUENCE [LARGE SCALE GENOMIC DNA]</scope>
    <source>
        <strain evidence="21">KCTC 32239</strain>
    </source>
</reference>
<keyword evidence="8" id="KW-0378">Hydrolase</keyword>
<dbReference type="InterPro" id="IPR054734">
    <property type="entry name" value="PqqF-like_C_4"/>
</dbReference>
<feature type="domain" description="Peptidase M16 C-terminal" evidence="17">
    <location>
        <begin position="228"/>
        <end position="406"/>
    </location>
</feature>
<protein>
    <recommendedName>
        <fullName evidence="5">Protease 3</fullName>
        <ecNumber evidence="4">3.4.24.55</ecNumber>
    </recommendedName>
    <alternativeName>
        <fullName evidence="13">Pitrilysin</fullName>
    </alternativeName>
    <alternativeName>
        <fullName evidence="12">Protease III</fullName>
    </alternativeName>
    <alternativeName>
        <fullName evidence="11">Protease pi</fullName>
    </alternativeName>
</protein>
<dbReference type="InterPro" id="IPR032632">
    <property type="entry name" value="Peptidase_M16_M"/>
</dbReference>
<keyword evidence="15" id="KW-0732">Signal</keyword>